<evidence type="ECO:0000313" key="1">
    <source>
        <dbReference type="EMBL" id="WDA43241.1"/>
    </source>
</evidence>
<dbReference type="EMBL" id="CP117525">
    <property type="protein sequence ID" value="WDA43241.1"/>
    <property type="molecule type" value="Genomic_DNA"/>
</dbReference>
<sequence length="172" mass="20610">MGAEQICNLFKDKIMNVEKLGSVAILDGDKFSDKEINSRIICLPGKKSIEELFFKYSKDLFENDIKNFWQDSFLEDNGYTRVWYRDNILVSIEQIDETAKKSNKDKRKINKKIFNNENYFPFFNKVIDFWIKDEKNEKVLKLFIKDFITVTKQLLQFYGILYNKLIIEKEEQ</sequence>
<dbReference type="AlphaFoldDB" id="A0AAX3M840"/>
<protein>
    <submittedName>
        <fullName evidence="1">Uncharacterized protein</fullName>
    </submittedName>
</protein>
<proteinExistence type="predicted"/>
<dbReference type="RefSeq" id="WP_238972608.1">
    <property type="nucleotide sequence ID" value="NZ_CP117525.1"/>
</dbReference>
<accession>A0AAX3M840</accession>
<evidence type="ECO:0000313" key="2">
    <source>
        <dbReference type="Proteomes" id="UP001214996"/>
    </source>
</evidence>
<dbReference type="Proteomes" id="UP001214996">
    <property type="component" value="Chromosome"/>
</dbReference>
<reference evidence="1" key="1">
    <citation type="submission" date="2023-02" db="EMBL/GenBank/DDBJ databases">
        <title>Pan-genomic study of Fusobacterium nucleatum reveals the distribution of pathogenic genes and functional clusters at subspecies and strain levels.</title>
        <authorList>
            <person name="Feng Q."/>
            <person name="Sun T."/>
        </authorList>
    </citation>
    <scope>NUCLEOTIDE SEQUENCE</scope>
    <source>
        <strain evidence="1">FNV</strain>
    </source>
</reference>
<name>A0AAX3M840_FUSNU</name>
<gene>
    <name evidence="1" type="ORF">PSR69_06080</name>
</gene>
<organism evidence="1 2">
    <name type="scientific">Fusobacterium nucleatum</name>
    <dbReference type="NCBI Taxonomy" id="851"/>
    <lineage>
        <taxon>Bacteria</taxon>
        <taxon>Fusobacteriati</taxon>
        <taxon>Fusobacteriota</taxon>
        <taxon>Fusobacteriia</taxon>
        <taxon>Fusobacteriales</taxon>
        <taxon>Fusobacteriaceae</taxon>
        <taxon>Fusobacterium</taxon>
    </lineage>
</organism>